<dbReference type="Proteomes" id="UP001355207">
    <property type="component" value="Chromosome 6"/>
</dbReference>
<dbReference type="CDD" id="cd03477">
    <property type="entry name" value="Rieske_YhfW_C"/>
    <property type="match status" value="1"/>
</dbReference>
<keyword evidence="7" id="KW-1185">Reference proteome</keyword>
<proteinExistence type="predicted"/>
<dbReference type="InterPro" id="IPR038010">
    <property type="entry name" value="YhfW_C"/>
</dbReference>
<dbReference type="GO" id="GO:0046872">
    <property type="term" value="F:metal ion binding"/>
    <property type="evidence" value="ECO:0007669"/>
    <property type="project" value="UniProtKB-KW"/>
</dbReference>
<dbReference type="Gene3D" id="2.102.10.10">
    <property type="entry name" value="Rieske [2Fe-2S] iron-sulphur domain"/>
    <property type="match status" value="1"/>
</dbReference>
<dbReference type="Pfam" id="PF00355">
    <property type="entry name" value="Rieske"/>
    <property type="match status" value="1"/>
</dbReference>
<evidence type="ECO:0000256" key="3">
    <source>
        <dbReference type="ARBA" id="ARBA00023004"/>
    </source>
</evidence>
<gene>
    <name evidence="6" type="ORF">L201_005197</name>
</gene>
<dbReference type="AlphaFoldDB" id="A0AAX4JZJ3"/>
<dbReference type="GO" id="GO:0005737">
    <property type="term" value="C:cytoplasm"/>
    <property type="evidence" value="ECO:0007669"/>
    <property type="project" value="TreeGrafter"/>
</dbReference>
<evidence type="ECO:0000313" key="6">
    <source>
        <dbReference type="EMBL" id="WWC90264.1"/>
    </source>
</evidence>
<feature type="domain" description="Rieske" evidence="5">
    <location>
        <begin position="501"/>
        <end position="584"/>
    </location>
</feature>
<protein>
    <recommendedName>
        <fullName evidence="5">Rieske domain-containing protein</fullName>
    </recommendedName>
</protein>
<evidence type="ECO:0000259" key="5">
    <source>
        <dbReference type="PROSITE" id="PS51296"/>
    </source>
</evidence>
<dbReference type="InterPro" id="IPR017941">
    <property type="entry name" value="Rieske_2Fe-2S"/>
</dbReference>
<keyword evidence="1" id="KW-0001">2Fe-2S</keyword>
<dbReference type="PROSITE" id="PS51296">
    <property type="entry name" value="RIESKE"/>
    <property type="match status" value="1"/>
</dbReference>
<dbReference type="Gene3D" id="3.30.9.10">
    <property type="entry name" value="D-Amino Acid Oxidase, subunit A, domain 2"/>
    <property type="match status" value="1"/>
</dbReference>
<dbReference type="Gene3D" id="3.50.50.60">
    <property type="entry name" value="FAD/NAD(P)-binding domain"/>
    <property type="match status" value="1"/>
</dbReference>
<dbReference type="RefSeq" id="XP_066077027.1">
    <property type="nucleotide sequence ID" value="XM_066220930.1"/>
</dbReference>
<keyword evidence="2" id="KW-0479">Metal-binding</keyword>
<sequence>MLLIRQSCTKLLRYNPSNSSKFIRAISTSISTSTLLNNDTTKPQSFKPLINIRNMSGEASSGYSKTVWNETDDLLAKPPQYPQLTQDAKTDVVVVGGGIAGLHIAYELLSTGMKKVILLEDGKIGSGETGRTTGHLSADNEYNDFLNLHGAEGTAEIAAAQQSAIERIASIVQKHNIDCDFVRIPGYMFNGLPTSDKNFRLDTLEELYDAAEKTGKLDVSIVNDAYIKGFKSGPAVKFNNQATFHPTKYIQALAKIISDMGGEIYEKTRYMNYKEENGGVTAELDNDKKIQCQSLVMATNVPLQKLVMIERVEAFRTYAIALKIKTSSVSSNGEDALWWDLGDPYHYIRVTPHKQEGYSLLVVGGEDEKVGQHDDYEERYQRLEKWTRERWTSAEDLEYKWSGQVLDSQDGIAYIGRNPGTENIYVHTGDNGDGLTYAAVGGMLITDLILGKENKWAHTFSPSRQHSGSHLKQALKTFPDLIKENLSDQIYYTKWVTSCTKTMTDIEDLVPGEGDVVRQGLSPIAVYKDEHGDVHKMTAICPHLKGIVAWNSAEKSFDCPIHGSRFTCKGEVVNGPAKGPLQPK</sequence>
<dbReference type="InterPro" id="IPR036922">
    <property type="entry name" value="Rieske_2Fe-2S_sf"/>
</dbReference>
<dbReference type="Pfam" id="PF01266">
    <property type="entry name" value="DAO"/>
    <property type="match status" value="1"/>
</dbReference>
<dbReference type="GO" id="GO:0051537">
    <property type="term" value="F:2 iron, 2 sulfur cluster binding"/>
    <property type="evidence" value="ECO:0007669"/>
    <property type="project" value="UniProtKB-KW"/>
</dbReference>
<keyword evidence="3" id="KW-0408">Iron</keyword>
<dbReference type="SUPFAM" id="SSF50022">
    <property type="entry name" value="ISP domain"/>
    <property type="match status" value="1"/>
</dbReference>
<dbReference type="PANTHER" id="PTHR13847:SF281">
    <property type="entry name" value="FAD DEPENDENT OXIDOREDUCTASE DOMAIN-CONTAINING PROTEIN"/>
    <property type="match status" value="1"/>
</dbReference>
<accession>A0AAX4JZJ3</accession>
<name>A0AAX4JZJ3_9TREE</name>
<dbReference type="GeneID" id="91095867"/>
<dbReference type="InterPro" id="IPR006076">
    <property type="entry name" value="FAD-dep_OxRdtase"/>
</dbReference>
<evidence type="ECO:0000256" key="1">
    <source>
        <dbReference type="ARBA" id="ARBA00022714"/>
    </source>
</evidence>
<dbReference type="EMBL" id="CP144103">
    <property type="protein sequence ID" value="WWC90264.1"/>
    <property type="molecule type" value="Genomic_DNA"/>
</dbReference>
<evidence type="ECO:0000313" key="7">
    <source>
        <dbReference type="Proteomes" id="UP001355207"/>
    </source>
</evidence>
<dbReference type="SUPFAM" id="SSF51905">
    <property type="entry name" value="FAD/NAD(P)-binding domain"/>
    <property type="match status" value="1"/>
</dbReference>
<evidence type="ECO:0000256" key="2">
    <source>
        <dbReference type="ARBA" id="ARBA00022723"/>
    </source>
</evidence>
<dbReference type="PANTHER" id="PTHR13847">
    <property type="entry name" value="SARCOSINE DEHYDROGENASE-RELATED"/>
    <property type="match status" value="1"/>
</dbReference>
<reference evidence="6 7" key="1">
    <citation type="submission" date="2024-01" db="EMBL/GenBank/DDBJ databases">
        <title>Comparative genomics of Cryptococcus and Kwoniella reveals pathogenesis evolution and contrasting modes of karyotype evolution via chromosome fusion or intercentromeric recombination.</title>
        <authorList>
            <person name="Coelho M.A."/>
            <person name="David-Palma M."/>
            <person name="Shea T."/>
            <person name="Bowers K."/>
            <person name="McGinley-Smith S."/>
            <person name="Mohammad A.W."/>
            <person name="Gnirke A."/>
            <person name="Yurkov A.M."/>
            <person name="Nowrousian M."/>
            <person name="Sun S."/>
            <person name="Cuomo C.A."/>
            <person name="Heitman J."/>
        </authorList>
    </citation>
    <scope>NUCLEOTIDE SEQUENCE [LARGE SCALE GENOMIC DNA]</scope>
    <source>
        <strain evidence="6 7">CBS 6074</strain>
    </source>
</reference>
<keyword evidence="4" id="KW-0411">Iron-sulfur</keyword>
<dbReference type="InterPro" id="IPR036188">
    <property type="entry name" value="FAD/NAD-bd_sf"/>
</dbReference>
<organism evidence="6 7">
    <name type="scientific">Kwoniella dendrophila CBS 6074</name>
    <dbReference type="NCBI Taxonomy" id="1295534"/>
    <lineage>
        <taxon>Eukaryota</taxon>
        <taxon>Fungi</taxon>
        <taxon>Dikarya</taxon>
        <taxon>Basidiomycota</taxon>
        <taxon>Agaricomycotina</taxon>
        <taxon>Tremellomycetes</taxon>
        <taxon>Tremellales</taxon>
        <taxon>Cryptococcaceae</taxon>
        <taxon>Kwoniella</taxon>
    </lineage>
</organism>
<evidence type="ECO:0000256" key="4">
    <source>
        <dbReference type="ARBA" id="ARBA00023014"/>
    </source>
</evidence>